<sequence length="197" mass="21918">MLSLFPFPPPFLRSHLTVTSVPAGQVSSHKPYNLFASAAYCPADTTSMWSCGADHSETRPSRPSVTILMLRLAGTTFFQPRRTATQGNANLCTIRHGGRLCGWRRLPANSDFKPWLRGVMGRARRFVGYSIKQSYNIDFFQDSPNRTLFPGLEPEIRVHSSFAAEQAKTAEAVLAAVAEQANLVRFRREVACIKRAS</sequence>
<dbReference type="EMBL" id="JARJLG010000006">
    <property type="protein sequence ID" value="KAJ7780290.1"/>
    <property type="molecule type" value="Genomic_DNA"/>
</dbReference>
<dbReference type="AlphaFoldDB" id="A0AAD7KA42"/>
<evidence type="ECO:0000313" key="1">
    <source>
        <dbReference type="EMBL" id="KAJ7780290.1"/>
    </source>
</evidence>
<keyword evidence="2" id="KW-1185">Reference proteome</keyword>
<protein>
    <submittedName>
        <fullName evidence="1">Uncharacterized protein</fullName>
    </submittedName>
</protein>
<accession>A0AAD7KA42</accession>
<evidence type="ECO:0000313" key="2">
    <source>
        <dbReference type="Proteomes" id="UP001215280"/>
    </source>
</evidence>
<name>A0AAD7KA42_9AGAR</name>
<proteinExistence type="predicted"/>
<comment type="caution">
    <text evidence="1">The sequence shown here is derived from an EMBL/GenBank/DDBJ whole genome shotgun (WGS) entry which is preliminary data.</text>
</comment>
<gene>
    <name evidence="1" type="ORF">DFH07DRAFT_469373</name>
</gene>
<dbReference type="Proteomes" id="UP001215280">
    <property type="component" value="Unassembled WGS sequence"/>
</dbReference>
<organism evidence="1 2">
    <name type="scientific">Mycena maculata</name>
    <dbReference type="NCBI Taxonomy" id="230809"/>
    <lineage>
        <taxon>Eukaryota</taxon>
        <taxon>Fungi</taxon>
        <taxon>Dikarya</taxon>
        <taxon>Basidiomycota</taxon>
        <taxon>Agaricomycotina</taxon>
        <taxon>Agaricomycetes</taxon>
        <taxon>Agaricomycetidae</taxon>
        <taxon>Agaricales</taxon>
        <taxon>Marasmiineae</taxon>
        <taxon>Mycenaceae</taxon>
        <taxon>Mycena</taxon>
    </lineage>
</organism>
<reference evidence="1" key="1">
    <citation type="submission" date="2023-03" db="EMBL/GenBank/DDBJ databases">
        <title>Massive genome expansion in bonnet fungi (Mycena s.s.) driven by repeated elements and novel gene families across ecological guilds.</title>
        <authorList>
            <consortium name="Lawrence Berkeley National Laboratory"/>
            <person name="Harder C.B."/>
            <person name="Miyauchi S."/>
            <person name="Viragh M."/>
            <person name="Kuo A."/>
            <person name="Thoen E."/>
            <person name="Andreopoulos B."/>
            <person name="Lu D."/>
            <person name="Skrede I."/>
            <person name="Drula E."/>
            <person name="Henrissat B."/>
            <person name="Morin E."/>
            <person name="Kohler A."/>
            <person name="Barry K."/>
            <person name="LaButti K."/>
            <person name="Morin E."/>
            <person name="Salamov A."/>
            <person name="Lipzen A."/>
            <person name="Mereny Z."/>
            <person name="Hegedus B."/>
            <person name="Baldrian P."/>
            <person name="Stursova M."/>
            <person name="Weitz H."/>
            <person name="Taylor A."/>
            <person name="Grigoriev I.V."/>
            <person name="Nagy L.G."/>
            <person name="Martin F."/>
            <person name="Kauserud H."/>
        </authorList>
    </citation>
    <scope>NUCLEOTIDE SEQUENCE</scope>
    <source>
        <strain evidence="1">CBHHK188m</strain>
    </source>
</reference>